<evidence type="ECO:0000259" key="2">
    <source>
        <dbReference type="SMART" id="SM00363"/>
    </source>
</evidence>
<dbReference type="RefSeq" id="WP_101178666.1">
    <property type="nucleotide sequence ID" value="NZ_PISE01000046.1"/>
</dbReference>
<reference evidence="3 4" key="1">
    <citation type="journal article" date="2003" name="Int. J. Syst. Evol. Microbiol.">
        <title>Bacillus nealsonii sp. nov., isolated from a spacecraft-assembly facility, whose spores are gamma-radiation resistant.</title>
        <authorList>
            <person name="Venkateswaran K."/>
            <person name="Kempf M."/>
            <person name="Chen F."/>
            <person name="Satomi M."/>
            <person name="Nicholson W."/>
            <person name="Kern R."/>
        </authorList>
    </citation>
    <scope>NUCLEOTIDE SEQUENCE [LARGE SCALE GENOMIC DNA]</scope>
    <source>
        <strain evidence="3 4">FO-92</strain>
    </source>
</reference>
<evidence type="ECO:0000313" key="4">
    <source>
        <dbReference type="Proteomes" id="UP000233375"/>
    </source>
</evidence>
<evidence type="ECO:0000256" key="1">
    <source>
        <dbReference type="PROSITE-ProRule" id="PRU00182"/>
    </source>
</evidence>
<dbReference type="GO" id="GO:0003723">
    <property type="term" value="F:RNA binding"/>
    <property type="evidence" value="ECO:0007669"/>
    <property type="project" value="UniProtKB-KW"/>
</dbReference>
<dbReference type="Gene3D" id="3.30.1370.160">
    <property type="match status" value="1"/>
</dbReference>
<dbReference type="Pfam" id="PF01479">
    <property type="entry name" value="S4"/>
    <property type="match status" value="1"/>
</dbReference>
<dbReference type="SMART" id="SM00363">
    <property type="entry name" value="S4"/>
    <property type="match status" value="1"/>
</dbReference>
<proteinExistence type="predicted"/>
<gene>
    <name evidence="3" type="ORF">CWS01_18380</name>
</gene>
<dbReference type="Pfam" id="PF17774">
    <property type="entry name" value="YlmH_RBD"/>
    <property type="match status" value="1"/>
</dbReference>
<dbReference type="Proteomes" id="UP000233375">
    <property type="component" value="Unassembled WGS sequence"/>
</dbReference>
<dbReference type="Gene3D" id="3.30.70.330">
    <property type="match status" value="1"/>
</dbReference>
<protein>
    <submittedName>
        <fullName evidence="3">RNA-binding protein</fullName>
    </submittedName>
</protein>
<name>A0A2N0YXX0_9BACI</name>
<evidence type="ECO:0000313" key="3">
    <source>
        <dbReference type="EMBL" id="PKG22114.1"/>
    </source>
</evidence>
<dbReference type="InterPro" id="IPR012677">
    <property type="entry name" value="Nucleotide-bd_a/b_plait_sf"/>
</dbReference>
<organism evidence="3 4">
    <name type="scientific">Niallia nealsonii</name>
    <dbReference type="NCBI Taxonomy" id="115979"/>
    <lineage>
        <taxon>Bacteria</taxon>
        <taxon>Bacillati</taxon>
        <taxon>Bacillota</taxon>
        <taxon>Bacilli</taxon>
        <taxon>Bacillales</taxon>
        <taxon>Bacillaceae</taxon>
        <taxon>Niallia</taxon>
    </lineage>
</organism>
<accession>A0A2N0YXX0</accession>
<dbReference type="InterPro" id="IPR040591">
    <property type="entry name" value="RqcP2_RBD"/>
</dbReference>
<dbReference type="OrthoDB" id="9812787at2"/>
<dbReference type="Pfam" id="PF21278">
    <property type="entry name" value="YlmH_1st"/>
    <property type="match status" value="1"/>
</dbReference>
<sequence length="256" mass="29809">MSIYQHFRPEEKDFIDQVYSWRSYVENAYAPKLTDFLDPREQKILQLIIGENQEIKYQLFGGHTQAERKRALLFPNYFEPEEKDFHTFLMEVDYPKKFVTIEHPQVLGSLMSLGLDRSKFGDILMEGDQIQLILCDEIKDYVSLQLESIGKAKVQLKEKDWEACIQVRDSWIESSTTVSSLRLDTVIAGIYNISRQKAQQYIQQGYAKVNFTIVENTAFLCEEGDLMSVRGQGRSIIKTIEGKTKKDKWRIVIGKM</sequence>
<dbReference type="SUPFAM" id="SSF55174">
    <property type="entry name" value="Alpha-L RNA-binding motif"/>
    <property type="match status" value="1"/>
</dbReference>
<dbReference type="CDD" id="cd00165">
    <property type="entry name" value="S4"/>
    <property type="match status" value="1"/>
</dbReference>
<dbReference type="Gene3D" id="3.10.290.10">
    <property type="entry name" value="RNA-binding S4 domain"/>
    <property type="match status" value="1"/>
</dbReference>
<comment type="caution">
    <text evidence="3">The sequence shown here is derived from an EMBL/GenBank/DDBJ whole genome shotgun (WGS) entry which is preliminary data.</text>
</comment>
<dbReference type="InterPro" id="IPR048443">
    <property type="entry name" value="RqcP2_N"/>
</dbReference>
<dbReference type="InterPro" id="IPR036986">
    <property type="entry name" value="S4_RNA-bd_sf"/>
</dbReference>
<feature type="domain" description="RNA-binding S4" evidence="2">
    <location>
        <begin position="181"/>
        <end position="241"/>
    </location>
</feature>
<dbReference type="InterPro" id="IPR002942">
    <property type="entry name" value="S4_RNA-bd"/>
</dbReference>
<dbReference type="AlphaFoldDB" id="A0A2N0YXX0"/>
<dbReference type="PROSITE" id="PS50889">
    <property type="entry name" value="S4"/>
    <property type="match status" value="1"/>
</dbReference>
<keyword evidence="1" id="KW-0694">RNA-binding</keyword>
<keyword evidence="4" id="KW-1185">Reference proteome</keyword>
<dbReference type="EMBL" id="PISE01000046">
    <property type="protein sequence ID" value="PKG22114.1"/>
    <property type="molecule type" value="Genomic_DNA"/>
</dbReference>